<dbReference type="Proteomes" id="UP000014962">
    <property type="component" value="Unassembled WGS sequence"/>
</dbReference>
<comment type="caution">
    <text evidence="4">The sequence shown here is derived from an EMBL/GenBank/DDBJ whole genome shotgun (WGS) entry which is preliminary data.</text>
</comment>
<dbReference type="AlphaFoldDB" id="S7X2U2"/>
<sequence length="899" mass="93203">MRAAMQNANKTSNKDSIEFDISGNAPFVITVTDVLPPIAQPLIIDGRTQLDYINSPIIEIDGSTLAGTHNGIQLIGSSEGSEIYGLSIGGFKRMDIYPYSFGMGMYAITGNHIIQSNYVGLKPDGSTINSNTGGGLYFNNTGGNQIGGILANQGNVISGNLIGGVTFEGTPINSAASNNSVQGNLIGTDATGTLVRGNTYNVQFLNAYNNTLGGNSIGARNIISGSNSATANNVGTGIALSGPECYGNKVIGNYIGTDITGTQSLPNVRGGVFMLFGAHDNEIGTDQAGEGNIISGNGLYGIYSQGGETDHVDSNSIKGNYIGVDVTGNVALPNGKGIVFNVMNNNNNIIGGTTANSRNIISGNTGDGISINNGNNNQIIGNYIGTNAEGTAAIANDYGLYVAGGNTTIGGQTAGSRNIISGNNYGIYISESTSNGSSIKGNYIGLNATGTGPIANSIGLTLSSTSTNCVVGGDNPLDRNIISGNSYLGMYASGTANVIKNNYVGLNPEGDGVIGNEKEGIRFYNTLTDTEVSENTISGNGTIASQAFNVYFLTANGLHFFNNKIGTLPDGNTGVTNLGTGIGLFNSSNNTIGGLTAAEGNIIGSHNNNAIILILDSNNNVLSYNKIGVGLDGVTSLGNGFVGIGIFDANVNNAITHNIIANNQKGVSLSPSPGFPTQVTISENSIFNNSVIGIDLVGATANDVSDADTGPNNLQNTPEVSSIIFLGEDVIEITYAVPSSIANSAYPLVIEFFGADNGQGKLFIDADVYTATGVKTITLNLPTGFDVNDYNNIVATATDANGNTSEFGINVNYPLSVSQFENNRFKLYPNPVSNVLFIKSPVSEAYNLELINTLGQVVLTQKNNNASIELKVSSLSNGLYFLNITSERGTTEIIKFIKN</sequence>
<name>S7X2U2_9FLAO</name>
<gene>
    <name evidence="4" type="ORF">ADIWIN_1775</name>
</gene>
<keyword evidence="1" id="KW-0732">Signal</keyword>
<reference evidence="4 5" key="1">
    <citation type="journal article" date="2013" name="Genome Announc.">
        <title>Draft Genome Sequence of Winogradskyella psychrotolerans RS-3T, Isolated from the Marine Transect of Kongsfjorden, Ny-Alesund, Svalbard, Arctic Ocean.</title>
        <authorList>
            <person name="Kumar Pinnaka A."/>
            <person name="Ara S."/>
            <person name="Singh A."/>
            <person name="Shivaji S."/>
        </authorList>
    </citation>
    <scope>NUCLEOTIDE SEQUENCE [LARGE SCALE GENOMIC DNA]</scope>
    <source>
        <strain evidence="4 5">RS-3</strain>
    </source>
</reference>
<evidence type="ECO:0000313" key="5">
    <source>
        <dbReference type="Proteomes" id="UP000014962"/>
    </source>
</evidence>
<evidence type="ECO:0000259" key="3">
    <source>
        <dbReference type="Pfam" id="PF18962"/>
    </source>
</evidence>
<dbReference type="InterPro" id="IPR026444">
    <property type="entry name" value="Secre_tail"/>
</dbReference>
<dbReference type="NCBIfam" id="TIGR04183">
    <property type="entry name" value="Por_Secre_tail"/>
    <property type="match status" value="1"/>
</dbReference>
<dbReference type="Pfam" id="PF13229">
    <property type="entry name" value="Beta_helix"/>
    <property type="match status" value="1"/>
</dbReference>
<dbReference type="SMART" id="SM00710">
    <property type="entry name" value="PbH1"/>
    <property type="match status" value="8"/>
</dbReference>
<dbReference type="SUPFAM" id="SSF51126">
    <property type="entry name" value="Pectin lyase-like"/>
    <property type="match status" value="1"/>
</dbReference>
<protein>
    <submittedName>
        <fullName evidence="4">PPE family protein</fullName>
    </submittedName>
</protein>
<proteinExistence type="predicted"/>
<evidence type="ECO:0000256" key="1">
    <source>
        <dbReference type="ARBA" id="ARBA00022729"/>
    </source>
</evidence>
<keyword evidence="5" id="KW-1185">Reference proteome</keyword>
<dbReference type="InterPro" id="IPR011050">
    <property type="entry name" value="Pectin_lyase_fold/virulence"/>
</dbReference>
<dbReference type="InterPro" id="IPR006626">
    <property type="entry name" value="PbH1"/>
</dbReference>
<evidence type="ECO:0000313" key="4">
    <source>
        <dbReference type="EMBL" id="EPR73344.1"/>
    </source>
</evidence>
<feature type="domain" description="Right handed beta helix" evidence="2">
    <location>
        <begin position="520"/>
        <end position="705"/>
    </location>
</feature>
<dbReference type="Pfam" id="PF18962">
    <property type="entry name" value="Por_Secre_tail"/>
    <property type="match status" value="1"/>
</dbReference>
<dbReference type="STRING" id="641526.ADIWIN_1775"/>
<dbReference type="eggNOG" id="COG3210">
    <property type="taxonomic scope" value="Bacteria"/>
</dbReference>
<dbReference type="InterPro" id="IPR039448">
    <property type="entry name" value="Beta_helix"/>
</dbReference>
<feature type="domain" description="Secretion system C-terminal sorting" evidence="3">
    <location>
        <begin position="827"/>
        <end position="894"/>
    </location>
</feature>
<evidence type="ECO:0000259" key="2">
    <source>
        <dbReference type="Pfam" id="PF13229"/>
    </source>
</evidence>
<dbReference type="EMBL" id="ATMR01000094">
    <property type="protein sequence ID" value="EPR73344.1"/>
    <property type="molecule type" value="Genomic_DNA"/>
</dbReference>
<organism evidence="4 5">
    <name type="scientific">Winogradskyella psychrotolerans RS-3</name>
    <dbReference type="NCBI Taxonomy" id="641526"/>
    <lineage>
        <taxon>Bacteria</taxon>
        <taxon>Pseudomonadati</taxon>
        <taxon>Bacteroidota</taxon>
        <taxon>Flavobacteriia</taxon>
        <taxon>Flavobacteriales</taxon>
        <taxon>Flavobacteriaceae</taxon>
        <taxon>Winogradskyella</taxon>
    </lineage>
</organism>
<accession>S7X2U2</accession>
<dbReference type="PATRIC" id="fig|641526.4.peg.1760"/>